<dbReference type="PANTHER" id="PTHR31876">
    <property type="entry name" value="COV-LIKE PROTEIN 1"/>
    <property type="match status" value="1"/>
</dbReference>
<keyword evidence="2" id="KW-0812">Transmembrane</keyword>
<dbReference type="AlphaFoldDB" id="A0A380TCZ7"/>
<reference evidence="3" key="1">
    <citation type="submission" date="2018-07" db="EMBL/GenBank/DDBJ databases">
        <authorList>
            <person name="Quirk P.G."/>
            <person name="Krulwich T.A."/>
        </authorList>
    </citation>
    <scope>NUCLEOTIDE SEQUENCE</scope>
</reference>
<feature type="transmembrane region" description="Helical" evidence="2">
    <location>
        <begin position="76"/>
        <end position="104"/>
    </location>
</feature>
<dbReference type="InterPro" id="IPR007462">
    <property type="entry name" value="COV1-like"/>
</dbReference>
<evidence type="ECO:0000256" key="1">
    <source>
        <dbReference type="SAM" id="MobiDB-lite"/>
    </source>
</evidence>
<proteinExistence type="predicted"/>
<name>A0A380TCZ7_9ZZZZ</name>
<evidence type="ECO:0008006" key="4">
    <source>
        <dbReference type="Google" id="ProtNLM"/>
    </source>
</evidence>
<gene>
    <name evidence="3" type="ORF">DF3PB_190005</name>
</gene>
<keyword evidence="2" id="KW-0472">Membrane</keyword>
<evidence type="ECO:0000313" key="3">
    <source>
        <dbReference type="EMBL" id="SUS05341.1"/>
    </source>
</evidence>
<organism evidence="3">
    <name type="scientific">metagenome</name>
    <dbReference type="NCBI Taxonomy" id="256318"/>
    <lineage>
        <taxon>unclassified sequences</taxon>
        <taxon>metagenomes</taxon>
    </lineage>
</organism>
<dbReference type="EMBL" id="UIDG01000101">
    <property type="protein sequence ID" value="SUS05341.1"/>
    <property type="molecule type" value="Genomic_DNA"/>
</dbReference>
<accession>A0A380TCZ7</accession>
<keyword evidence="2" id="KW-1133">Transmembrane helix</keyword>
<protein>
    <recommendedName>
        <fullName evidence="4">DUF502 domain-containing protein</fullName>
    </recommendedName>
</protein>
<dbReference type="PANTHER" id="PTHR31876:SF26">
    <property type="entry name" value="PROTEIN LIKE COV 2"/>
    <property type="match status" value="1"/>
</dbReference>
<dbReference type="Pfam" id="PF04367">
    <property type="entry name" value="DUF502"/>
    <property type="match status" value="1"/>
</dbReference>
<sequence>MTSTEEAPPAQPQPAIAATPHRLPIRLSARLRAYFLAGVLVVAPISITFYLAWLLISFVDNRVTPLIPARFNPETYLPFAIPGVGLIIGVIFLTLVGMLTAGFFGRLFMRASEAVMVRTPFLRGIYGAVKQIVETVLAQQSAAFREAVLIEYPRRGIWAIGFLTGRTEGEVQDKTKEDVLNVFLPTTPNPTSGFLLFVPRAEVVPLTMSVEGALKMVISGGILTPPVVDDASSVDDASVEPSKRLPSLAREAAHPERM</sequence>
<evidence type="ECO:0000256" key="2">
    <source>
        <dbReference type="SAM" id="Phobius"/>
    </source>
</evidence>
<feature type="region of interest" description="Disordered" evidence="1">
    <location>
        <begin position="233"/>
        <end position="258"/>
    </location>
</feature>
<feature type="transmembrane region" description="Helical" evidence="2">
    <location>
        <begin position="33"/>
        <end position="56"/>
    </location>
</feature>